<proteinExistence type="predicted"/>
<protein>
    <recommendedName>
        <fullName evidence="3">EcoEI R protein C-terminal domain-containing protein</fullName>
    </recommendedName>
</protein>
<organism evidence="1 2">
    <name type="scientific">Candidatus Desantisbacteria bacterium CG1_02_38_46</name>
    <dbReference type="NCBI Taxonomy" id="1817893"/>
    <lineage>
        <taxon>Bacteria</taxon>
        <taxon>Candidatus Desantisiibacteriota</taxon>
    </lineage>
</organism>
<dbReference type="AlphaFoldDB" id="A0A1J4SDM5"/>
<comment type="caution">
    <text evidence="1">The sequence shown here is derived from an EMBL/GenBank/DDBJ whole genome shotgun (WGS) entry which is preliminary data.</text>
</comment>
<gene>
    <name evidence="1" type="ORF">AUJ66_02870</name>
</gene>
<dbReference type="STRING" id="1817893.AUJ66_02870"/>
<sequence length="190" mass="22391">MIGRGTRILEKDTSMLKSWCTHKDRFLIMDHWNNFKYFGEKPEGEPPPVQDATPVKVFRIRLLKLRIFQASGEMQRFEKIKAEIIGNIKTLPENSITVKEHRREIDKVLSEIFWESVDYDKCEYLKETFYEIMKNKLPDEAEIVKLELDDLVYDDLFEPPFTQFGTDAAIRLFQKEELSEIIGILNGIKV</sequence>
<dbReference type="EMBL" id="MNUO01000045">
    <property type="protein sequence ID" value="OIN97531.1"/>
    <property type="molecule type" value="Genomic_DNA"/>
</dbReference>
<evidence type="ECO:0008006" key="3">
    <source>
        <dbReference type="Google" id="ProtNLM"/>
    </source>
</evidence>
<evidence type="ECO:0000313" key="1">
    <source>
        <dbReference type="EMBL" id="OIN97531.1"/>
    </source>
</evidence>
<name>A0A1J4SDM5_9BACT</name>
<dbReference type="Proteomes" id="UP000182278">
    <property type="component" value="Unassembled WGS sequence"/>
</dbReference>
<reference evidence="1 2" key="1">
    <citation type="journal article" date="2016" name="Environ. Microbiol.">
        <title>Genomic resolution of a cold subsurface aquifer community provides metabolic insights for novel microbes adapted to high CO concentrations.</title>
        <authorList>
            <person name="Probst A.J."/>
            <person name="Castelle C.J."/>
            <person name="Singh A."/>
            <person name="Brown C.T."/>
            <person name="Anantharaman K."/>
            <person name="Sharon I."/>
            <person name="Hug L.A."/>
            <person name="Burstein D."/>
            <person name="Emerson J.B."/>
            <person name="Thomas B.C."/>
            <person name="Banfield J.F."/>
        </authorList>
    </citation>
    <scope>NUCLEOTIDE SEQUENCE [LARGE SCALE GENOMIC DNA]</scope>
    <source>
        <strain evidence="1">CG1_02_38_46</strain>
    </source>
</reference>
<evidence type="ECO:0000313" key="2">
    <source>
        <dbReference type="Proteomes" id="UP000182278"/>
    </source>
</evidence>
<accession>A0A1J4SDM5</accession>